<dbReference type="InterPro" id="IPR015813">
    <property type="entry name" value="Pyrv/PenolPyrv_kinase-like_dom"/>
</dbReference>
<evidence type="ECO:0000256" key="3">
    <source>
        <dbReference type="ARBA" id="ARBA00023239"/>
    </source>
</evidence>
<evidence type="ECO:0000256" key="1">
    <source>
        <dbReference type="ARBA" id="ARBA00005568"/>
    </source>
</evidence>
<protein>
    <submittedName>
        <fullName evidence="5">2-keto-3-deoxy-L-rhamnonate aldolase RhmA</fullName>
    </submittedName>
</protein>
<reference evidence="5 6" key="1">
    <citation type="submission" date="2016-10" db="EMBL/GenBank/DDBJ databases">
        <authorList>
            <person name="de Groot N.N."/>
        </authorList>
    </citation>
    <scope>NUCLEOTIDE SEQUENCE [LARGE SCALE GENOMIC DNA]</scope>
    <source>
        <strain evidence="5 6">DSM 16619</strain>
    </source>
</reference>
<feature type="domain" description="HpcH/HpaI aldolase/citrate lyase" evidence="4">
    <location>
        <begin position="27"/>
        <end position="247"/>
    </location>
</feature>
<dbReference type="InterPro" id="IPR040442">
    <property type="entry name" value="Pyrv_kinase-like_dom_sf"/>
</dbReference>
<dbReference type="OrthoDB" id="86160at2"/>
<keyword evidence="6" id="KW-1185">Reference proteome</keyword>
<dbReference type="AlphaFoldDB" id="A0A1G6Q5H7"/>
<evidence type="ECO:0000313" key="5">
    <source>
        <dbReference type="EMBL" id="SDC86877.1"/>
    </source>
</evidence>
<dbReference type="STRING" id="187868.SAMN05192589_103420"/>
<dbReference type="PANTHER" id="PTHR30502:SF0">
    <property type="entry name" value="PHOSPHOENOLPYRUVATE CARBOXYLASE FAMILY PROTEIN"/>
    <property type="match status" value="1"/>
</dbReference>
<gene>
    <name evidence="5" type="ORF">SAMN05192589_103420</name>
</gene>
<dbReference type="EMBL" id="FMZC01000003">
    <property type="protein sequence ID" value="SDC86877.1"/>
    <property type="molecule type" value="Genomic_DNA"/>
</dbReference>
<evidence type="ECO:0000259" key="4">
    <source>
        <dbReference type="Pfam" id="PF03328"/>
    </source>
</evidence>
<dbReference type="Pfam" id="PF03328">
    <property type="entry name" value="HpcH_HpaI"/>
    <property type="match status" value="1"/>
</dbReference>
<dbReference type="PANTHER" id="PTHR30502">
    <property type="entry name" value="2-KETO-3-DEOXY-L-RHAMNONATE ALDOLASE"/>
    <property type="match status" value="1"/>
</dbReference>
<keyword evidence="2" id="KW-0479">Metal-binding</keyword>
<dbReference type="RefSeq" id="WP_092741804.1">
    <property type="nucleotide sequence ID" value="NZ_FMZC01000003.1"/>
</dbReference>
<dbReference type="InterPro" id="IPR050251">
    <property type="entry name" value="HpcH-HpaI_aldolase"/>
</dbReference>
<evidence type="ECO:0000256" key="2">
    <source>
        <dbReference type="ARBA" id="ARBA00022723"/>
    </source>
</evidence>
<keyword evidence="3" id="KW-0456">Lyase</keyword>
<comment type="similarity">
    <text evidence="1">Belongs to the HpcH/HpaI aldolase family.</text>
</comment>
<dbReference type="SUPFAM" id="SSF51621">
    <property type="entry name" value="Phosphoenolpyruvate/pyruvate domain"/>
    <property type="match status" value="1"/>
</dbReference>
<evidence type="ECO:0000313" key="6">
    <source>
        <dbReference type="Proteomes" id="UP000198781"/>
    </source>
</evidence>
<dbReference type="Gene3D" id="3.20.20.60">
    <property type="entry name" value="Phosphoenolpyruvate-binding domains"/>
    <property type="match status" value="1"/>
</dbReference>
<dbReference type="InterPro" id="IPR005000">
    <property type="entry name" value="Aldolase/citrate-lyase_domain"/>
</dbReference>
<dbReference type="GO" id="GO:0046872">
    <property type="term" value="F:metal ion binding"/>
    <property type="evidence" value="ECO:0007669"/>
    <property type="project" value="UniProtKB-KW"/>
</dbReference>
<dbReference type="GO" id="GO:0005737">
    <property type="term" value="C:cytoplasm"/>
    <property type="evidence" value="ECO:0007669"/>
    <property type="project" value="TreeGrafter"/>
</dbReference>
<accession>A0A1G6Q5H7</accession>
<name>A0A1G6Q5H7_9BURK</name>
<dbReference type="GO" id="GO:0016832">
    <property type="term" value="F:aldehyde-lyase activity"/>
    <property type="evidence" value="ECO:0007669"/>
    <property type="project" value="TreeGrafter"/>
</dbReference>
<dbReference type="Proteomes" id="UP000198781">
    <property type="component" value="Unassembled WGS sequence"/>
</dbReference>
<organism evidence="5 6">
    <name type="scientific">Paracidovorax valerianellae</name>
    <dbReference type="NCBI Taxonomy" id="187868"/>
    <lineage>
        <taxon>Bacteria</taxon>
        <taxon>Pseudomonadati</taxon>
        <taxon>Pseudomonadota</taxon>
        <taxon>Betaproteobacteria</taxon>
        <taxon>Burkholderiales</taxon>
        <taxon>Comamonadaceae</taxon>
        <taxon>Paracidovorax</taxon>
    </lineage>
</organism>
<proteinExistence type="inferred from homology"/>
<sequence>MSAALPGEPGGLSLRERLVAGEPLFSTFVKTTSHQTVEVLAATGLDTLVLDAEHAPFGPESLDRSLLAARACGLPVLVRVPYPRGAAIQQALDMGAAGVMVPHVDSAVVALDVVRAARYGGTRGYSASPRAGGYGQRGMAEHLRLSDAHTAVLVQIESGQAVAQAHEIAAVPGVDCLFIGPADLAVSIGADSPTDPRVTEAVAQVCEAGRQARCAVGCFVSDVRQVTSLRALGVAFFVVGSDQALLRAAARQAMAGALESMAA</sequence>